<comment type="caution">
    <text evidence="5">The sequence shown here is derived from an EMBL/GenBank/DDBJ whole genome shotgun (WGS) entry which is preliminary data.</text>
</comment>
<dbReference type="GO" id="GO:0016829">
    <property type="term" value="F:lyase activity"/>
    <property type="evidence" value="ECO:0007669"/>
    <property type="project" value="UniProtKB-KW"/>
</dbReference>
<reference evidence="5 6" key="1">
    <citation type="submission" date="2020-09" db="EMBL/GenBank/DDBJ databases">
        <title>Roseomonas.</title>
        <authorList>
            <person name="Zhu W."/>
        </authorList>
    </citation>
    <scope>NUCLEOTIDE SEQUENCE [LARGE SCALE GENOMIC DNA]</scope>
    <source>
        <strain evidence="5 6">573</strain>
    </source>
</reference>
<dbReference type="Gene3D" id="2.60.120.480">
    <property type="entry name" value="Ureidoglycolate hydrolase"/>
    <property type="match status" value="1"/>
</dbReference>
<evidence type="ECO:0000256" key="4">
    <source>
        <dbReference type="ARBA" id="ARBA00047684"/>
    </source>
</evidence>
<organism evidence="5 6">
    <name type="scientific">Roseomonas haemaphysalidis</name>
    <dbReference type="NCBI Taxonomy" id="2768162"/>
    <lineage>
        <taxon>Bacteria</taxon>
        <taxon>Pseudomonadati</taxon>
        <taxon>Pseudomonadota</taxon>
        <taxon>Alphaproteobacteria</taxon>
        <taxon>Acetobacterales</taxon>
        <taxon>Roseomonadaceae</taxon>
        <taxon>Roseomonas</taxon>
    </lineage>
</organism>
<proteinExistence type="predicted"/>
<evidence type="ECO:0000313" key="5">
    <source>
        <dbReference type="EMBL" id="MBO1080100.1"/>
    </source>
</evidence>
<evidence type="ECO:0000256" key="2">
    <source>
        <dbReference type="ARBA" id="ARBA00022631"/>
    </source>
</evidence>
<dbReference type="PANTHER" id="PTHR21221">
    <property type="entry name" value="UREIDOGLYCOLATE HYDROLASE"/>
    <property type="match status" value="1"/>
</dbReference>
<comment type="subunit">
    <text evidence="1">Homodimer.</text>
</comment>
<evidence type="ECO:0000313" key="6">
    <source>
        <dbReference type="Proteomes" id="UP001518989"/>
    </source>
</evidence>
<dbReference type="Pfam" id="PF04115">
    <property type="entry name" value="Ureidogly_lyase"/>
    <property type="match status" value="1"/>
</dbReference>
<evidence type="ECO:0000256" key="1">
    <source>
        <dbReference type="ARBA" id="ARBA00011738"/>
    </source>
</evidence>
<dbReference type="CDD" id="cd20298">
    <property type="entry name" value="cupin_UAH"/>
    <property type="match status" value="1"/>
</dbReference>
<keyword evidence="3 5" id="KW-0456">Lyase</keyword>
<dbReference type="RefSeq" id="WP_207417922.1">
    <property type="nucleotide sequence ID" value="NZ_CP061177.1"/>
</dbReference>
<evidence type="ECO:0000256" key="3">
    <source>
        <dbReference type="ARBA" id="ARBA00023239"/>
    </source>
</evidence>
<dbReference type="InterPro" id="IPR011051">
    <property type="entry name" value="RmlC_Cupin_sf"/>
</dbReference>
<accession>A0ABS3KRL1</accession>
<dbReference type="Proteomes" id="UP001518989">
    <property type="component" value="Unassembled WGS sequence"/>
</dbReference>
<dbReference type="EMBL" id="JACTNG010000007">
    <property type="protein sequence ID" value="MBO1080100.1"/>
    <property type="molecule type" value="Genomic_DNA"/>
</dbReference>
<dbReference type="SUPFAM" id="SSF51182">
    <property type="entry name" value="RmlC-like cupins"/>
    <property type="match status" value="1"/>
</dbReference>
<name>A0ABS3KRL1_9PROT</name>
<keyword evidence="2" id="KW-0659">Purine metabolism</keyword>
<dbReference type="InterPro" id="IPR047233">
    <property type="entry name" value="UAH_cupin"/>
</dbReference>
<protein>
    <submittedName>
        <fullName evidence="5">Ureidoglycolate lyase</fullName>
    </submittedName>
</protein>
<dbReference type="PANTHER" id="PTHR21221:SF1">
    <property type="entry name" value="UREIDOGLYCOLATE LYASE"/>
    <property type="match status" value="1"/>
</dbReference>
<sequence length="160" mass="17563">MTPRPLIPQHLTPGAFAPYGEVLDVPEQPGRLYYERTLASHRAHAWPSLSLSCKDPHPGGPLRVRQMERHAFSSQSFVPLGPVRWLVLVAPHAAAGGPDMTRAAAFIAAPGQGVTYGADVWHHPLTVLDAPGRFAVMMWRDGTEGDEEFVDVTPFDLMFD</sequence>
<keyword evidence="6" id="KW-1185">Reference proteome</keyword>
<dbReference type="InterPro" id="IPR007247">
    <property type="entry name" value="Ureidogly_lyase"/>
</dbReference>
<dbReference type="InterPro" id="IPR024060">
    <property type="entry name" value="Ureidoglycolate_lyase_dom_sf"/>
</dbReference>
<gene>
    <name evidence="5" type="ORF">IAI61_13755</name>
</gene>
<comment type="catalytic activity">
    <reaction evidence="4">
        <text>(S)-ureidoglycolate = urea + glyoxylate</text>
        <dbReference type="Rhea" id="RHEA:11304"/>
        <dbReference type="ChEBI" id="CHEBI:16199"/>
        <dbReference type="ChEBI" id="CHEBI:36655"/>
        <dbReference type="ChEBI" id="CHEBI:57296"/>
        <dbReference type="EC" id="4.3.2.3"/>
    </reaction>
</comment>